<organism evidence="2 3">
    <name type="scientific">Aequorivita aquimaris</name>
    <dbReference type="NCBI Taxonomy" id="1548749"/>
    <lineage>
        <taxon>Bacteria</taxon>
        <taxon>Pseudomonadati</taxon>
        <taxon>Bacteroidota</taxon>
        <taxon>Flavobacteriia</taxon>
        <taxon>Flavobacteriales</taxon>
        <taxon>Flavobacteriaceae</taxon>
        <taxon>Aequorivita</taxon>
    </lineage>
</organism>
<evidence type="ECO:0000313" key="2">
    <source>
        <dbReference type="EMBL" id="KXO00024.1"/>
    </source>
</evidence>
<protein>
    <recommendedName>
        <fullName evidence="4">CsbD family protein</fullName>
    </recommendedName>
</protein>
<dbReference type="RefSeq" id="WP_062620998.1">
    <property type="nucleotide sequence ID" value="NZ_JRWG01000003.1"/>
</dbReference>
<dbReference type="AlphaFoldDB" id="A0A137RIQ0"/>
<evidence type="ECO:0000313" key="3">
    <source>
        <dbReference type="Proteomes" id="UP000070138"/>
    </source>
</evidence>
<feature type="region of interest" description="Disordered" evidence="1">
    <location>
        <begin position="1"/>
        <end position="48"/>
    </location>
</feature>
<gene>
    <name evidence="2" type="ORF">LS48_05970</name>
</gene>
<proteinExistence type="predicted"/>
<dbReference type="EMBL" id="JRWG01000003">
    <property type="protein sequence ID" value="KXO00024.1"/>
    <property type="molecule type" value="Genomic_DNA"/>
</dbReference>
<reference evidence="3" key="1">
    <citation type="submission" date="2014-10" db="EMBL/GenBank/DDBJ databases">
        <title>Genome sequencing of Vitellibacter sp. D-24.</title>
        <authorList>
            <person name="Thevarajoo S."/>
            <person name="Selvaratnam C."/>
            <person name="Goh K.M."/>
            <person name="Chong C.S."/>
        </authorList>
    </citation>
    <scope>NUCLEOTIDE SEQUENCE [LARGE SCALE GENOMIC DNA]</scope>
    <source>
        <strain evidence="3">D-24</strain>
    </source>
</reference>
<dbReference type="Proteomes" id="UP000070138">
    <property type="component" value="Unassembled WGS sequence"/>
</dbReference>
<name>A0A137RIQ0_9FLAO</name>
<dbReference type="OrthoDB" id="9856498at2"/>
<feature type="region of interest" description="Disordered" evidence="1">
    <location>
        <begin position="83"/>
        <end position="103"/>
    </location>
</feature>
<sequence>MSNKGNPKLSVGKGAQSEHHNEPDEKSYVKDNTESDNTENEKDGNDYLEQKWKKIASDFNKNYNLNINVSEFKDESFSETLKKLENKTGKSRAQLEKEIKNWK</sequence>
<keyword evidence="3" id="KW-1185">Reference proteome</keyword>
<evidence type="ECO:0008006" key="4">
    <source>
        <dbReference type="Google" id="ProtNLM"/>
    </source>
</evidence>
<accession>A0A137RIQ0</accession>
<feature type="compositionally biased region" description="Basic and acidic residues" evidence="1">
    <location>
        <begin position="16"/>
        <end position="48"/>
    </location>
</feature>
<evidence type="ECO:0000256" key="1">
    <source>
        <dbReference type="SAM" id="MobiDB-lite"/>
    </source>
</evidence>
<comment type="caution">
    <text evidence="2">The sequence shown here is derived from an EMBL/GenBank/DDBJ whole genome shotgun (WGS) entry which is preliminary data.</text>
</comment>
<reference evidence="2 3" key="2">
    <citation type="journal article" date="2016" name="Int. J. Syst. Evol. Microbiol.">
        <title>Vitellibacter aquimaris sp. nov., a marine bacterium isolated from seawater.</title>
        <authorList>
            <person name="Thevarajoo S."/>
            <person name="Selvaratnam C."/>
            <person name="Goh K.M."/>
            <person name="Hong K.W."/>
            <person name="Chan X.Y."/>
            <person name="Chan K.G."/>
            <person name="Chong C.S."/>
        </authorList>
    </citation>
    <scope>NUCLEOTIDE SEQUENCE [LARGE SCALE GENOMIC DNA]</scope>
    <source>
        <strain evidence="2 3">D-24</strain>
    </source>
</reference>